<reference evidence="5" key="1">
    <citation type="submission" date="2021-01" db="EMBL/GenBank/DDBJ databases">
        <authorList>
            <consortium name="Genoscope - CEA"/>
            <person name="William W."/>
        </authorList>
    </citation>
    <scope>NUCLEOTIDE SEQUENCE</scope>
</reference>
<dbReference type="Proteomes" id="UP000692954">
    <property type="component" value="Unassembled WGS sequence"/>
</dbReference>
<gene>
    <name evidence="5" type="ORF">PSON_ATCC_30995.1.T3140003</name>
</gene>
<dbReference type="OrthoDB" id="364892at2759"/>
<evidence type="ECO:0000256" key="3">
    <source>
        <dbReference type="ARBA" id="ARBA00022917"/>
    </source>
</evidence>
<protein>
    <recommendedName>
        <fullName evidence="4">Tr-type G domain-containing protein</fullName>
    </recommendedName>
</protein>
<evidence type="ECO:0000256" key="1">
    <source>
        <dbReference type="ARBA" id="ARBA00022490"/>
    </source>
</evidence>
<evidence type="ECO:0000259" key="4">
    <source>
        <dbReference type="Pfam" id="PF00009"/>
    </source>
</evidence>
<feature type="domain" description="Tr-type G" evidence="4">
    <location>
        <begin position="18"/>
        <end position="165"/>
    </location>
</feature>
<dbReference type="AlphaFoldDB" id="A0A8S1RTN1"/>
<dbReference type="GO" id="GO:0005525">
    <property type="term" value="F:GTP binding"/>
    <property type="evidence" value="ECO:0007669"/>
    <property type="project" value="InterPro"/>
</dbReference>
<keyword evidence="2" id="KW-0251">Elongation factor</keyword>
<accession>A0A8S1RTN1</accession>
<dbReference type="GO" id="GO:0003924">
    <property type="term" value="F:GTPase activity"/>
    <property type="evidence" value="ECO:0007669"/>
    <property type="project" value="InterPro"/>
</dbReference>
<evidence type="ECO:0000313" key="6">
    <source>
        <dbReference type="Proteomes" id="UP000692954"/>
    </source>
</evidence>
<comment type="caution">
    <text evidence="5">The sequence shown here is derived from an EMBL/GenBank/DDBJ whole genome shotgun (WGS) entry which is preliminary data.</text>
</comment>
<dbReference type="PANTHER" id="PTHR42908">
    <property type="entry name" value="TRANSLATION ELONGATION FACTOR-RELATED"/>
    <property type="match status" value="1"/>
</dbReference>
<proteinExistence type="predicted"/>
<evidence type="ECO:0000256" key="2">
    <source>
        <dbReference type="ARBA" id="ARBA00022768"/>
    </source>
</evidence>
<keyword evidence="1" id="KW-0963">Cytoplasm</keyword>
<name>A0A8S1RTN1_9CILI</name>
<organism evidence="5 6">
    <name type="scientific">Paramecium sonneborni</name>
    <dbReference type="NCBI Taxonomy" id="65129"/>
    <lineage>
        <taxon>Eukaryota</taxon>
        <taxon>Sar</taxon>
        <taxon>Alveolata</taxon>
        <taxon>Ciliophora</taxon>
        <taxon>Intramacronucleata</taxon>
        <taxon>Oligohymenophorea</taxon>
        <taxon>Peniculida</taxon>
        <taxon>Parameciidae</taxon>
        <taxon>Paramecium</taxon>
    </lineage>
</organism>
<evidence type="ECO:0000313" key="5">
    <source>
        <dbReference type="EMBL" id="CAD8130672.1"/>
    </source>
</evidence>
<dbReference type="Pfam" id="PF00009">
    <property type="entry name" value="GTP_EFTU"/>
    <property type="match status" value="1"/>
</dbReference>
<dbReference type="PANTHER" id="PTHR42908:SF10">
    <property type="entry name" value="EUKARYOTIC TRANSLATION ELONGATION FACTOR 2"/>
    <property type="match status" value="1"/>
</dbReference>
<keyword evidence="3" id="KW-0648">Protein biosynthesis</keyword>
<dbReference type="GO" id="GO:0003746">
    <property type="term" value="F:translation elongation factor activity"/>
    <property type="evidence" value="ECO:0007669"/>
    <property type="project" value="UniProtKB-KW"/>
</dbReference>
<dbReference type="GO" id="GO:0005829">
    <property type="term" value="C:cytosol"/>
    <property type="evidence" value="ECO:0007669"/>
    <property type="project" value="TreeGrafter"/>
</dbReference>
<dbReference type="GO" id="GO:0043022">
    <property type="term" value="F:ribosome binding"/>
    <property type="evidence" value="ECO:0007669"/>
    <property type="project" value="TreeGrafter"/>
</dbReference>
<sequence>MANIFYNQLVEQMENQSNIRNISVISQTGHGKQTLIDQLVHKAGIDLMDQSQQEIMINKCANLLLYYKYDKQLNGRMESFILNLIDSPKSHNCYISLTSLGIKDGVLIVFNDVKGICSQIQSTLQVIMKEKIKHVLIINKLDRAILELSQDGEAMYQSLMEAIERINDIIHIYQQEDMGDL</sequence>
<dbReference type="InterPro" id="IPR000795">
    <property type="entry name" value="T_Tr_GTP-bd_dom"/>
</dbReference>
<dbReference type="GO" id="GO:1990904">
    <property type="term" value="C:ribonucleoprotein complex"/>
    <property type="evidence" value="ECO:0007669"/>
    <property type="project" value="TreeGrafter"/>
</dbReference>
<keyword evidence="6" id="KW-1185">Reference proteome</keyword>
<dbReference type="EMBL" id="CAJJDN010000314">
    <property type="protein sequence ID" value="CAD8130672.1"/>
    <property type="molecule type" value="Genomic_DNA"/>
</dbReference>